<dbReference type="Proteomes" id="UP001469553">
    <property type="component" value="Unassembled WGS sequence"/>
</dbReference>
<keyword evidence="2" id="KW-1185">Reference proteome</keyword>
<evidence type="ECO:0000313" key="2">
    <source>
        <dbReference type="Proteomes" id="UP001469553"/>
    </source>
</evidence>
<gene>
    <name evidence="1" type="ORF">AMECASPLE_032478</name>
</gene>
<accession>A0ABV0XJI6</accession>
<dbReference type="EMBL" id="JAHRIP010004223">
    <property type="protein sequence ID" value="MEQ2281636.1"/>
    <property type="molecule type" value="Genomic_DNA"/>
</dbReference>
<organism evidence="1 2">
    <name type="scientific">Ameca splendens</name>
    <dbReference type="NCBI Taxonomy" id="208324"/>
    <lineage>
        <taxon>Eukaryota</taxon>
        <taxon>Metazoa</taxon>
        <taxon>Chordata</taxon>
        <taxon>Craniata</taxon>
        <taxon>Vertebrata</taxon>
        <taxon>Euteleostomi</taxon>
        <taxon>Actinopterygii</taxon>
        <taxon>Neopterygii</taxon>
        <taxon>Teleostei</taxon>
        <taxon>Neoteleostei</taxon>
        <taxon>Acanthomorphata</taxon>
        <taxon>Ovalentaria</taxon>
        <taxon>Atherinomorphae</taxon>
        <taxon>Cyprinodontiformes</taxon>
        <taxon>Goodeidae</taxon>
        <taxon>Ameca</taxon>
    </lineage>
</organism>
<comment type="caution">
    <text evidence="1">The sequence shown here is derived from an EMBL/GenBank/DDBJ whole genome shotgun (WGS) entry which is preliminary data.</text>
</comment>
<reference evidence="1 2" key="1">
    <citation type="submission" date="2021-06" db="EMBL/GenBank/DDBJ databases">
        <authorList>
            <person name="Palmer J.M."/>
        </authorList>
    </citation>
    <scope>NUCLEOTIDE SEQUENCE [LARGE SCALE GENOMIC DNA]</scope>
    <source>
        <strain evidence="1 2">AS_MEX2019</strain>
        <tissue evidence="1">Muscle</tissue>
    </source>
</reference>
<name>A0ABV0XJI6_9TELE</name>
<evidence type="ECO:0000313" key="1">
    <source>
        <dbReference type="EMBL" id="MEQ2281636.1"/>
    </source>
</evidence>
<protein>
    <submittedName>
        <fullName evidence="1">Uncharacterized protein</fullName>
    </submittedName>
</protein>
<proteinExistence type="predicted"/>
<sequence length="110" mass="12040">MESWIEQSPQKQGSRREGLAHRTTKICYVLNHSIVALALCLGSLSCWKVNLLSLQSFADSNRFSSKIALYLASSIFPSTLTTFSVPAEEKQAQTMMLPPPCLTVGMVCSG</sequence>